<keyword evidence="10" id="KW-0915">Sodium</keyword>
<proteinExistence type="inferred from homology"/>
<dbReference type="HAMAP" id="MF_00454">
    <property type="entry name" value="FluC"/>
    <property type="match status" value="1"/>
</dbReference>
<evidence type="ECO:0000256" key="3">
    <source>
        <dbReference type="ARBA" id="ARBA00022692"/>
    </source>
</evidence>
<dbReference type="Pfam" id="PF02537">
    <property type="entry name" value="CRCB"/>
    <property type="match status" value="1"/>
</dbReference>
<sequence>MNAMMLLLVSIGSALGALARYWVGKRTISLGTDVFPWNTWLLNSTGTFLLGIFFQEFSVLHHWIALWILLGEGFCGGFTTFSTLSVEVVRLMRRKRMLALVYLSSSLSCGWLLAWLTHWWL</sequence>
<evidence type="ECO:0000256" key="9">
    <source>
        <dbReference type="ARBA" id="ARBA00049940"/>
    </source>
</evidence>
<reference evidence="12" key="1">
    <citation type="submission" date="2016-11" db="EMBL/GenBank/DDBJ databases">
        <authorList>
            <person name="Varghese N."/>
            <person name="Submissions S."/>
        </authorList>
    </citation>
    <scope>NUCLEOTIDE SEQUENCE [LARGE SCALE GENOMIC DNA]</scope>
    <source>
        <strain evidence="12">USBA-503</strain>
    </source>
</reference>
<comment type="activity regulation">
    <text evidence="10">Na(+) is not transported, but it plays an essential structural role and its presence is essential for fluoride channel function.</text>
</comment>
<dbReference type="GO" id="GO:0062054">
    <property type="term" value="F:fluoride channel activity"/>
    <property type="evidence" value="ECO:0007669"/>
    <property type="project" value="UniProtKB-UniRule"/>
</dbReference>
<keyword evidence="10" id="KW-0406">Ion transport</keyword>
<evidence type="ECO:0000256" key="6">
    <source>
        <dbReference type="ARBA" id="ARBA00023303"/>
    </source>
</evidence>
<feature type="binding site" evidence="10">
    <location>
        <position position="79"/>
    </location>
    <ligand>
        <name>Na(+)</name>
        <dbReference type="ChEBI" id="CHEBI:29101"/>
        <note>structural</note>
    </ligand>
</feature>
<name>A0A1M6VTJ1_9BACL</name>
<comment type="similarity">
    <text evidence="7 10">Belongs to the fluoride channel Fluc/FEX (TC 1.A.43) family.</text>
</comment>
<keyword evidence="10" id="KW-0479">Metal-binding</keyword>
<dbReference type="Proteomes" id="UP000184016">
    <property type="component" value="Unassembled WGS sequence"/>
</dbReference>
<dbReference type="STRING" id="1830138.SAMN05443507_12432"/>
<keyword evidence="12" id="KW-1185">Reference proteome</keyword>
<keyword evidence="2 10" id="KW-1003">Cell membrane</keyword>
<evidence type="ECO:0000256" key="1">
    <source>
        <dbReference type="ARBA" id="ARBA00004651"/>
    </source>
</evidence>
<evidence type="ECO:0000313" key="12">
    <source>
        <dbReference type="Proteomes" id="UP000184016"/>
    </source>
</evidence>
<organism evidence="11 12">
    <name type="scientific">Alicyclobacillus tolerans</name>
    <dbReference type="NCBI Taxonomy" id="90970"/>
    <lineage>
        <taxon>Bacteria</taxon>
        <taxon>Bacillati</taxon>
        <taxon>Bacillota</taxon>
        <taxon>Bacilli</taxon>
        <taxon>Bacillales</taxon>
        <taxon>Alicyclobacillaceae</taxon>
        <taxon>Alicyclobacillus</taxon>
    </lineage>
</organism>
<dbReference type="GO" id="GO:0046872">
    <property type="term" value="F:metal ion binding"/>
    <property type="evidence" value="ECO:0007669"/>
    <property type="project" value="UniProtKB-KW"/>
</dbReference>
<feature type="transmembrane region" description="Helical" evidence="10">
    <location>
        <begin position="98"/>
        <end position="120"/>
    </location>
</feature>
<gene>
    <name evidence="10" type="primary">fluC</name>
    <name evidence="10" type="synonym">crcB</name>
    <name evidence="11" type="ORF">SAMN05443507_12432</name>
</gene>
<keyword evidence="3 10" id="KW-0812">Transmembrane</keyword>
<keyword evidence="5 10" id="KW-0472">Membrane</keyword>
<evidence type="ECO:0000256" key="8">
    <source>
        <dbReference type="ARBA" id="ARBA00035585"/>
    </source>
</evidence>
<accession>A0A1M6VTJ1</accession>
<evidence type="ECO:0000256" key="2">
    <source>
        <dbReference type="ARBA" id="ARBA00022475"/>
    </source>
</evidence>
<dbReference type="GO" id="GO:0140114">
    <property type="term" value="P:cellular detoxification of fluoride"/>
    <property type="evidence" value="ECO:0007669"/>
    <property type="project" value="UniProtKB-UniRule"/>
</dbReference>
<keyword evidence="4 10" id="KW-1133">Transmembrane helix</keyword>
<dbReference type="RefSeq" id="WP_238413583.1">
    <property type="nucleotide sequence ID" value="NZ_FRAF01000024.1"/>
</dbReference>
<evidence type="ECO:0000256" key="4">
    <source>
        <dbReference type="ARBA" id="ARBA00022989"/>
    </source>
</evidence>
<dbReference type="InterPro" id="IPR003691">
    <property type="entry name" value="FluC"/>
</dbReference>
<dbReference type="GO" id="GO:0005886">
    <property type="term" value="C:plasma membrane"/>
    <property type="evidence" value="ECO:0007669"/>
    <property type="project" value="UniProtKB-SubCell"/>
</dbReference>
<dbReference type="AlphaFoldDB" id="A0A1M6VTJ1"/>
<comment type="subcellular location">
    <subcellularLocation>
        <location evidence="1 10">Cell membrane</location>
        <topology evidence="1 10">Multi-pass membrane protein</topology>
    </subcellularLocation>
</comment>
<keyword evidence="10" id="KW-0813">Transport</keyword>
<comment type="caution">
    <text evidence="10">Lacks conserved residue(s) required for the propagation of feature annotation.</text>
</comment>
<dbReference type="PANTHER" id="PTHR28259:SF1">
    <property type="entry name" value="FLUORIDE EXPORT PROTEIN 1-RELATED"/>
    <property type="match status" value="1"/>
</dbReference>
<keyword evidence="6 10" id="KW-0407">Ion channel</keyword>
<dbReference type="PANTHER" id="PTHR28259">
    <property type="entry name" value="FLUORIDE EXPORT PROTEIN 1-RELATED"/>
    <property type="match status" value="1"/>
</dbReference>
<evidence type="ECO:0000256" key="5">
    <source>
        <dbReference type="ARBA" id="ARBA00023136"/>
    </source>
</evidence>
<protein>
    <recommendedName>
        <fullName evidence="10">Fluoride-specific ion channel FluC</fullName>
    </recommendedName>
</protein>
<feature type="binding site" evidence="10">
    <location>
        <position position="76"/>
    </location>
    <ligand>
        <name>Na(+)</name>
        <dbReference type="ChEBI" id="CHEBI:29101"/>
        <note>structural</note>
    </ligand>
</feature>
<evidence type="ECO:0000256" key="7">
    <source>
        <dbReference type="ARBA" id="ARBA00035120"/>
    </source>
</evidence>
<comment type="function">
    <text evidence="9 10">Fluoride-specific ion channel. Important for reducing fluoride concentration in the cell, thus reducing its toxicity.</text>
</comment>
<evidence type="ECO:0000313" key="11">
    <source>
        <dbReference type="EMBL" id="SHK84852.1"/>
    </source>
</evidence>
<dbReference type="EMBL" id="FRAF01000024">
    <property type="protein sequence ID" value="SHK84852.1"/>
    <property type="molecule type" value="Genomic_DNA"/>
</dbReference>
<feature type="transmembrane region" description="Helical" evidence="10">
    <location>
        <begin position="64"/>
        <end position="86"/>
    </location>
</feature>
<comment type="catalytic activity">
    <reaction evidence="8">
        <text>fluoride(in) = fluoride(out)</text>
        <dbReference type="Rhea" id="RHEA:76159"/>
        <dbReference type="ChEBI" id="CHEBI:17051"/>
    </reaction>
    <physiologicalReaction direction="left-to-right" evidence="8">
        <dbReference type="Rhea" id="RHEA:76160"/>
    </physiologicalReaction>
</comment>
<evidence type="ECO:0000256" key="10">
    <source>
        <dbReference type="HAMAP-Rule" id="MF_00454"/>
    </source>
</evidence>